<evidence type="ECO:0000313" key="2">
    <source>
        <dbReference type="Proteomes" id="UP001500037"/>
    </source>
</evidence>
<dbReference type="GO" id="GO:0005524">
    <property type="term" value="F:ATP binding"/>
    <property type="evidence" value="ECO:0007669"/>
    <property type="project" value="UniProtKB-KW"/>
</dbReference>
<name>A0ABN1VXK6_9ACTN</name>
<gene>
    <name evidence="1" type="ORF">GCM10009665_15030</name>
</gene>
<keyword evidence="1" id="KW-0067">ATP-binding</keyword>
<evidence type="ECO:0000313" key="1">
    <source>
        <dbReference type="EMBL" id="GAA1225574.1"/>
    </source>
</evidence>
<dbReference type="Proteomes" id="UP001500037">
    <property type="component" value="Unassembled WGS sequence"/>
</dbReference>
<keyword evidence="2" id="KW-1185">Reference proteome</keyword>
<dbReference type="EMBL" id="BAAALF010000016">
    <property type="protein sequence ID" value="GAA1225574.1"/>
    <property type="molecule type" value="Genomic_DNA"/>
</dbReference>
<dbReference type="Pfam" id="PF13589">
    <property type="entry name" value="HATPase_c_3"/>
    <property type="match status" value="1"/>
</dbReference>
<organism evidence="1 2">
    <name type="scientific">Kitasatospora nipponensis</name>
    <dbReference type="NCBI Taxonomy" id="258049"/>
    <lineage>
        <taxon>Bacteria</taxon>
        <taxon>Bacillati</taxon>
        <taxon>Actinomycetota</taxon>
        <taxon>Actinomycetes</taxon>
        <taxon>Kitasatosporales</taxon>
        <taxon>Streptomycetaceae</taxon>
        <taxon>Kitasatospora</taxon>
    </lineage>
</organism>
<protein>
    <submittedName>
        <fullName evidence="1">ATP-binding protein</fullName>
    </submittedName>
</protein>
<accession>A0ABN1VXK6</accession>
<dbReference type="InterPro" id="IPR036890">
    <property type="entry name" value="HATPase_C_sf"/>
</dbReference>
<dbReference type="SUPFAM" id="SSF55874">
    <property type="entry name" value="ATPase domain of HSP90 chaperone/DNA topoisomerase II/histidine kinase"/>
    <property type="match status" value="1"/>
</dbReference>
<sequence length="491" mass="54012">MDFDVAAPDPAGMVASLSSLGYSLEAAVADLVDNSISAGAKKVDVEFTWAGRDSWIAIVDDGDGMTPDQLKTAMTVAARGPSAPRTAHDLGRFGVGLKSASFSQARQLTVASSDAGTWNVRTWDLDIVEQSGEWRLLRGTDADTEKLVDRLVENYGHGTVVIWKRLNGYHSDGVDADDEATQKQFYSEAARTESHLGMVFARFLSGARRLALRVSGTEVQAWDPFMVSHPSVQRLPVEELPLGSGSVRVEAFVLPSTHRLSPDVYDRAAGPGGWLGQQGFYVYRRNRLILAGDWLGLRGLRREEKFNLARIAVDIPAETDVEWGVDIRKSSVVPPVALRRHLTRIAAHARSRASEVLRHRGQIAARTHGDPLAFAWTVRRQDGRVTCKINRSHPLVREVLSVSHEHGVNVRAMLRLLEETVPVTALRVMHETDTADDPVPFDGGGTASSEAVEVAERILTAMISQGRSPKEARDRMRVMPPFDQLQGFWSE</sequence>
<dbReference type="Gene3D" id="3.30.565.10">
    <property type="entry name" value="Histidine kinase-like ATPase, C-terminal domain"/>
    <property type="match status" value="1"/>
</dbReference>
<comment type="caution">
    <text evidence="1">The sequence shown here is derived from an EMBL/GenBank/DDBJ whole genome shotgun (WGS) entry which is preliminary data.</text>
</comment>
<reference evidence="1 2" key="1">
    <citation type="journal article" date="2019" name="Int. J. Syst. Evol. Microbiol.">
        <title>The Global Catalogue of Microorganisms (GCM) 10K type strain sequencing project: providing services to taxonomists for standard genome sequencing and annotation.</title>
        <authorList>
            <consortium name="The Broad Institute Genomics Platform"/>
            <consortium name="The Broad Institute Genome Sequencing Center for Infectious Disease"/>
            <person name="Wu L."/>
            <person name="Ma J."/>
        </authorList>
    </citation>
    <scope>NUCLEOTIDE SEQUENCE [LARGE SCALE GENOMIC DNA]</scope>
    <source>
        <strain evidence="1 2">JCM 13004</strain>
    </source>
</reference>
<keyword evidence="1" id="KW-0547">Nucleotide-binding</keyword>
<proteinExistence type="predicted"/>
<dbReference type="RefSeq" id="WP_344440441.1">
    <property type="nucleotide sequence ID" value="NZ_BAAALF010000016.1"/>
</dbReference>